<feature type="domain" description="HTH lacI-type" evidence="4">
    <location>
        <begin position="9"/>
        <end position="63"/>
    </location>
</feature>
<dbReference type="InterPro" id="IPR028082">
    <property type="entry name" value="Peripla_BP_I"/>
</dbReference>
<dbReference type="SMART" id="SM00354">
    <property type="entry name" value="HTH_LACI"/>
    <property type="match status" value="1"/>
</dbReference>
<dbReference type="Pfam" id="PF00356">
    <property type="entry name" value="LacI"/>
    <property type="match status" value="1"/>
</dbReference>
<dbReference type="PROSITE" id="PS50932">
    <property type="entry name" value="HTH_LACI_2"/>
    <property type="match status" value="1"/>
</dbReference>
<reference evidence="5 6" key="2">
    <citation type="submission" date="2007-04" db="EMBL/GenBank/DDBJ databases">
        <title>Draft genome sequence of Ruminococcus torques (ATCC 27756).</title>
        <authorList>
            <person name="Sudarsanam P."/>
            <person name="Ley R."/>
            <person name="Guruge J."/>
            <person name="Turnbaugh P.J."/>
            <person name="Mahowald M."/>
            <person name="Liep D."/>
            <person name="Gordon J."/>
        </authorList>
    </citation>
    <scope>NUCLEOTIDE SEQUENCE [LARGE SCALE GENOMIC DNA]</scope>
    <source>
        <strain evidence="5 6">ATCC 27756</strain>
    </source>
</reference>
<comment type="caution">
    <text evidence="5">The sequence shown here is derived from an EMBL/GenBank/DDBJ whole genome shotgun (WGS) entry which is preliminary data.</text>
</comment>
<dbReference type="PANTHER" id="PTHR30146">
    <property type="entry name" value="LACI-RELATED TRANSCRIPTIONAL REPRESSOR"/>
    <property type="match status" value="1"/>
</dbReference>
<dbReference type="Proteomes" id="UP000003577">
    <property type="component" value="Unassembled WGS sequence"/>
</dbReference>
<evidence type="ECO:0000313" key="5">
    <source>
        <dbReference type="EMBL" id="EDK24975.1"/>
    </source>
</evidence>
<reference evidence="5 6" key="1">
    <citation type="submission" date="2007-03" db="EMBL/GenBank/DDBJ databases">
        <authorList>
            <person name="Fulton L."/>
            <person name="Clifton S."/>
            <person name="Fulton B."/>
            <person name="Xu J."/>
            <person name="Minx P."/>
            <person name="Pepin K.H."/>
            <person name="Johnson M."/>
            <person name="Thiruvilangam P."/>
            <person name="Bhonagiri V."/>
            <person name="Nash W.E."/>
            <person name="Mardis E.R."/>
            <person name="Wilson R.K."/>
        </authorList>
    </citation>
    <scope>NUCLEOTIDE SEQUENCE [LARGE SCALE GENOMIC DNA]</scope>
    <source>
        <strain evidence="5 6">ATCC 27756</strain>
    </source>
</reference>
<dbReference type="SUPFAM" id="SSF47413">
    <property type="entry name" value="lambda repressor-like DNA-binding domains"/>
    <property type="match status" value="1"/>
</dbReference>
<dbReference type="InterPro" id="IPR000843">
    <property type="entry name" value="HTH_LacI"/>
</dbReference>
<keyword evidence="1" id="KW-0805">Transcription regulation</keyword>
<dbReference type="Gene3D" id="1.10.260.40">
    <property type="entry name" value="lambda repressor-like DNA-binding domains"/>
    <property type="match status" value="1"/>
</dbReference>
<keyword evidence="2" id="KW-0238">DNA-binding</keyword>
<dbReference type="EMBL" id="AAVP02000002">
    <property type="protein sequence ID" value="EDK24975.1"/>
    <property type="molecule type" value="Genomic_DNA"/>
</dbReference>
<dbReference type="PaxDb" id="411460-RUMTOR_00777"/>
<dbReference type="CDD" id="cd01392">
    <property type="entry name" value="HTH_LacI"/>
    <property type="match status" value="1"/>
</dbReference>
<protein>
    <submittedName>
        <fullName evidence="5">Transcriptional regulator, LacI family</fullName>
    </submittedName>
</protein>
<evidence type="ECO:0000313" key="6">
    <source>
        <dbReference type="Proteomes" id="UP000003577"/>
    </source>
</evidence>
<gene>
    <name evidence="5" type="ORF">RUMTOR_00777</name>
</gene>
<proteinExistence type="predicted"/>
<dbReference type="PANTHER" id="PTHR30146:SF152">
    <property type="entry name" value="TRANSCRIPTIONAL REGULATORY PROTEIN"/>
    <property type="match status" value="1"/>
</dbReference>
<organism evidence="5 6">
    <name type="scientific">[Ruminococcus] torques ATCC 27756</name>
    <dbReference type="NCBI Taxonomy" id="411460"/>
    <lineage>
        <taxon>Bacteria</taxon>
        <taxon>Bacillati</taxon>
        <taxon>Bacillota</taxon>
        <taxon>Clostridia</taxon>
        <taxon>Lachnospirales</taxon>
        <taxon>Lachnospiraceae</taxon>
        <taxon>Mediterraneibacter</taxon>
    </lineage>
</organism>
<dbReference type="GO" id="GO:0000976">
    <property type="term" value="F:transcription cis-regulatory region binding"/>
    <property type="evidence" value="ECO:0007669"/>
    <property type="project" value="TreeGrafter"/>
</dbReference>
<dbReference type="CDD" id="cd06307">
    <property type="entry name" value="PBP1_sugar_binding"/>
    <property type="match status" value="1"/>
</dbReference>
<dbReference type="SUPFAM" id="SSF53822">
    <property type="entry name" value="Periplasmic binding protein-like I"/>
    <property type="match status" value="1"/>
</dbReference>
<keyword evidence="3" id="KW-0804">Transcription</keyword>
<dbReference type="Pfam" id="PF13407">
    <property type="entry name" value="Peripla_BP_4"/>
    <property type="match status" value="1"/>
</dbReference>
<dbReference type="GO" id="GO:0003700">
    <property type="term" value="F:DNA-binding transcription factor activity"/>
    <property type="evidence" value="ECO:0007669"/>
    <property type="project" value="TreeGrafter"/>
</dbReference>
<dbReference type="Gene3D" id="3.40.50.2300">
    <property type="match status" value="2"/>
</dbReference>
<name>A5KKM4_9FIRM</name>
<evidence type="ECO:0000256" key="2">
    <source>
        <dbReference type="ARBA" id="ARBA00023125"/>
    </source>
</evidence>
<evidence type="ECO:0000259" key="4">
    <source>
        <dbReference type="PROSITE" id="PS50932"/>
    </source>
</evidence>
<accession>A5KKM4</accession>
<evidence type="ECO:0000256" key="1">
    <source>
        <dbReference type="ARBA" id="ARBA00023015"/>
    </source>
</evidence>
<dbReference type="HOGENOM" id="CLU_037628_0_1_9"/>
<dbReference type="AlphaFoldDB" id="A5KKM4"/>
<dbReference type="InterPro" id="IPR010982">
    <property type="entry name" value="Lambda_DNA-bd_dom_sf"/>
</dbReference>
<sequence length="351" mass="38732">MGGDYYMAVTVKQIAELANVSRGTVDRVLNNRSGVSEATRQKVLKIAKELHYEPNFLAKALVSKKESLKIGVILTPDYNPFIHDIISGINRAKKEFSAFGIEVIIKLMTSLDPSEEIRIINDLTENGVSGMAVFPLDHPNVYALLNSLIEKGIAVITFNSPAPEVKSLCFIGQDHYKGGRTAAGLMCKILPKDARIGIIISSTKLSCHQQRLLGFQNKISETRPDIKIVGISENQDKKEDAFRITLEYCNKLPDLDGIYITGGGIAGVGSALDIIDDSENIHVICHDLTEGSIHLLQTQVVDFVLGQEPVNQGYLLIKTLFEYLVKNITPHKIIDIPVTISTDESYKKEEP</sequence>
<dbReference type="InterPro" id="IPR025997">
    <property type="entry name" value="SBP_2_dom"/>
</dbReference>
<evidence type="ECO:0000256" key="3">
    <source>
        <dbReference type="ARBA" id="ARBA00023163"/>
    </source>
</evidence>